<dbReference type="RefSeq" id="WP_149753963.1">
    <property type="nucleotide sequence ID" value="NZ_FOMS01000001.1"/>
</dbReference>
<reference evidence="2 3" key="1">
    <citation type="submission" date="2016-10" db="EMBL/GenBank/DDBJ databases">
        <authorList>
            <person name="Varghese N."/>
            <person name="Submissions S."/>
        </authorList>
    </citation>
    <scope>NUCLEOTIDE SEQUENCE [LARGE SCALE GENOMIC DNA]</scope>
    <source>
        <strain evidence="3">YIM D21,KCTC 23444,ACCC 10710</strain>
    </source>
</reference>
<dbReference type="EMBL" id="FOMS01000001">
    <property type="protein sequence ID" value="SFD45376.1"/>
    <property type="molecule type" value="Genomic_DNA"/>
</dbReference>
<keyword evidence="3" id="KW-1185">Reference proteome</keyword>
<accession>A0A1I1SFZ7</accession>
<dbReference type="Pfam" id="PF10115">
    <property type="entry name" value="HlyU"/>
    <property type="match status" value="1"/>
</dbReference>
<dbReference type="InterPro" id="IPR018772">
    <property type="entry name" value="Transcription_activator_HlyU"/>
</dbReference>
<evidence type="ECO:0000256" key="1">
    <source>
        <dbReference type="SAM" id="MobiDB-lite"/>
    </source>
</evidence>
<dbReference type="OrthoDB" id="9800971at2"/>
<proteinExistence type="predicted"/>
<dbReference type="Proteomes" id="UP000325289">
    <property type="component" value="Unassembled WGS sequence"/>
</dbReference>
<sequence length="94" mass="10111">MAGFFSKLFGGGNDGGKPAPAETVEYNGFYITPEPMPDDGQFRIAALIEGDVDGERKSHQLIRADVMSDYDAAVEASLAKARQAIDQQGKALFE</sequence>
<evidence type="ECO:0008006" key="4">
    <source>
        <dbReference type="Google" id="ProtNLM"/>
    </source>
</evidence>
<gene>
    <name evidence="2" type="ORF">SAMN04515678_101148</name>
</gene>
<protein>
    <recommendedName>
        <fullName evidence="4">Transcriptional activator HlyU</fullName>
    </recommendedName>
</protein>
<feature type="region of interest" description="Disordered" evidence="1">
    <location>
        <begin position="1"/>
        <end position="22"/>
    </location>
</feature>
<dbReference type="AlphaFoldDB" id="A0A1I1SFZ7"/>
<organism evidence="2 3">
    <name type="scientific">Roseivivax sediminis</name>
    <dbReference type="NCBI Taxonomy" id="936889"/>
    <lineage>
        <taxon>Bacteria</taxon>
        <taxon>Pseudomonadati</taxon>
        <taxon>Pseudomonadota</taxon>
        <taxon>Alphaproteobacteria</taxon>
        <taxon>Rhodobacterales</taxon>
        <taxon>Roseobacteraceae</taxon>
        <taxon>Roseivivax</taxon>
    </lineage>
</organism>
<evidence type="ECO:0000313" key="2">
    <source>
        <dbReference type="EMBL" id="SFD45376.1"/>
    </source>
</evidence>
<evidence type="ECO:0000313" key="3">
    <source>
        <dbReference type="Proteomes" id="UP000325289"/>
    </source>
</evidence>
<name>A0A1I1SFZ7_9RHOB</name>